<dbReference type="SUPFAM" id="SSF52540">
    <property type="entry name" value="P-loop containing nucleoside triphosphate hydrolases"/>
    <property type="match status" value="1"/>
</dbReference>
<comment type="caution">
    <text evidence="1">The sequence shown here is derived from an EMBL/GenBank/DDBJ whole genome shotgun (WGS) entry which is preliminary data.</text>
</comment>
<proteinExistence type="predicted"/>
<evidence type="ECO:0000313" key="2">
    <source>
        <dbReference type="Proteomes" id="UP001500630"/>
    </source>
</evidence>
<dbReference type="PANTHER" id="PTHR36978:SF4">
    <property type="entry name" value="P-LOOP CONTAINING NUCLEOSIDE TRIPHOSPHATE HYDROLASE PROTEIN"/>
    <property type="match status" value="1"/>
</dbReference>
<dbReference type="InterPro" id="IPR027417">
    <property type="entry name" value="P-loop_NTPase"/>
</dbReference>
<protein>
    <submittedName>
        <fullName evidence="1">Sulfotransferase family protein</fullName>
    </submittedName>
</protein>
<dbReference type="InterPro" id="IPR040632">
    <property type="entry name" value="Sulfotransfer_4"/>
</dbReference>
<organism evidence="1 2">
    <name type="scientific">Nonomuraea rosea</name>
    <dbReference type="NCBI Taxonomy" id="638574"/>
    <lineage>
        <taxon>Bacteria</taxon>
        <taxon>Bacillati</taxon>
        <taxon>Actinomycetota</taxon>
        <taxon>Actinomycetes</taxon>
        <taxon>Streptosporangiales</taxon>
        <taxon>Streptosporangiaceae</taxon>
        <taxon>Nonomuraea</taxon>
    </lineage>
</organism>
<dbReference type="EMBL" id="BAABDQ010000016">
    <property type="protein sequence ID" value="GAA3575258.1"/>
    <property type="molecule type" value="Genomic_DNA"/>
</dbReference>
<dbReference type="RefSeq" id="WP_345567795.1">
    <property type="nucleotide sequence ID" value="NZ_BAABDQ010000016.1"/>
</dbReference>
<dbReference type="Pfam" id="PF17784">
    <property type="entry name" value="Sulfotransfer_4"/>
    <property type="match status" value="1"/>
</dbReference>
<dbReference type="Proteomes" id="UP001500630">
    <property type="component" value="Unassembled WGS sequence"/>
</dbReference>
<gene>
    <name evidence="1" type="ORF">GCM10022419_065470</name>
</gene>
<dbReference type="PANTHER" id="PTHR36978">
    <property type="entry name" value="P-LOOP CONTAINING NUCLEOTIDE TRIPHOSPHATE HYDROLASE"/>
    <property type="match status" value="1"/>
</dbReference>
<sequence length="225" mass="25026">MRIIGAGFGRTGTLSTKSALERLGFGPCHHMTEVVQRRGQVHRWLALAEGRKTDWNSLLSGYSSCVDWPAAAYWRELADHYPDAKVILTVRDPERWLASMNATIFKQAKRGATLSGRTIHRISTLAGTDFAALVKMTGLVVRDGVFAGQMHPDHALKAFTTHIENVKATIPPDRLLVFDVKQGWQPLCAFLDVPAPAEPFPRVNDAATFQQHARAAGRLLFRRSR</sequence>
<name>A0ABP6Y050_9ACTN</name>
<keyword evidence="2" id="KW-1185">Reference proteome</keyword>
<dbReference type="Gene3D" id="3.40.50.300">
    <property type="entry name" value="P-loop containing nucleotide triphosphate hydrolases"/>
    <property type="match status" value="1"/>
</dbReference>
<reference evidence="2" key="1">
    <citation type="journal article" date="2019" name="Int. J. Syst. Evol. Microbiol.">
        <title>The Global Catalogue of Microorganisms (GCM) 10K type strain sequencing project: providing services to taxonomists for standard genome sequencing and annotation.</title>
        <authorList>
            <consortium name="The Broad Institute Genomics Platform"/>
            <consortium name="The Broad Institute Genome Sequencing Center for Infectious Disease"/>
            <person name="Wu L."/>
            <person name="Ma J."/>
        </authorList>
    </citation>
    <scope>NUCLEOTIDE SEQUENCE [LARGE SCALE GENOMIC DNA]</scope>
    <source>
        <strain evidence="2">JCM 17326</strain>
    </source>
</reference>
<accession>A0ABP6Y050</accession>
<evidence type="ECO:0000313" key="1">
    <source>
        <dbReference type="EMBL" id="GAA3575258.1"/>
    </source>
</evidence>